<dbReference type="EMBL" id="BAABJO010000021">
    <property type="protein sequence ID" value="GAA5130053.1"/>
    <property type="molecule type" value="Genomic_DNA"/>
</dbReference>
<dbReference type="Gene3D" id="1.25.40.10">
    <property type="entry name" value="Tetratricopeptide repeat domain"/>
    <property type="match status" value="2"/>
</dbReference>
<accession>A0ABP9NPG0</accession>
<dbReference type="CDD" id="cd06170">
    <property type="entry name" value="LuxR_C_like"/>
    <property type="match status" value="1"/>
</dbReference>
<dbReference type="Gene3D" id="1.10.10.10">
    <property type="entry name" value="Winged helix-like DNA-binding domain superfamily/Winged helix DNA-binding domain"/>
    <property type="match status" value="1"/>
</dbReference>
<dbReference type="SUPFAM" id="SSF48452">
    <property type="entry name" value="TPR-like"/>
    <property type="match status" value="1"/>
</dbReference>
<dbReference type="InterPro" id="IPR036388">
    <property type="entry name" value="WH-like_DNA-bd_sf"/>
</dbReference>
<dbReference type="Proteomes" id="UP001500804">
    <property type="component" value="Unassembled WGS sequence"/>
</dbReference>
<organism evidence="4 5">
    <name type="scientific">Pseudonocardia adelaidensis</name>
    <dbReference type="NCBI Taxonomy" id="648754"/>
    <lineage>
        <taxon>Bacteria</taxon>
        <taxon>Bacillati</taxon>
        <taxon>Actinomycetota</taxon>
        <taxon>Actinomycetes</taxon>
        <taxon>Pseudonocardiales</taxon>
        <taxon>Pseudonocardiaceae</taxon>
        <taxon>Pseudonocardia</taxon>
    </lineage>
</organism>
<dbReference type="PROSITE" id="PS00622">
    <property type="entry name" value="HTH_LUXR_1"/>
    <property type="match status" value="1"/>
</dbReference>
<dbReference type="SMART" id="SM00421">
    <property type="entry name" value="HTH_LUXR"/>
    <property type="match status" value="1"/>
</dbReference>
<feature type="domain" description="HTH luxR-type" evidence="3">
    <location>
        <begin position="944"/>
        <end position="1009"/>
    </location>
</feature>
<dbReference type="InterPro" id="IPR011990">
    <property type="entry name" value="TPR-like_helical_dom_sf"/>
</dbReference>
<name>A0ABP9NPG0_9PSEU</name>
<dbReference type="PRINTS" id="PR00038">
    <property type="entry name" value="HTHLUXR"/>
</dbReference>
<keyword evidence="2" id="KW-0067">ATP-binding</keyword>
<evidence type="ECO:0000256" key="2">
    <source>
        <dbReference type="ARBA" id="ARBA00022840"/>
    </source>
</evidence>
<reference evidence="5" key="1">
    <citation type="journal article" date="2019" name="Int. J. Syst. Evol. Microbiol.">
        <title>The Global Catalogue of Microorganisms (GCM) 10K type strain sequencing project: providing services to taxonomists for standard genome sequencing and annotation.</title>
        <authorList>
            <consortium name="The Broad Institute Genomics Platform"/>
            <consortium name="The Broad Institute Genome Sequencing Center for Infectious Disease"/>
            <person name="Wu L."/>
            <person name="Ma J."/>
        </authorList>
    </citation>
    <scope>NUCLEOTIDE SEQUENCE [LARGE SCALE GENOMIC DNA]</scope>
    <source>
        <strain evidence="5">JCM 18302</strain>
    </source>
</reference>
<dbReference type="SUPFAM" id="SSF46894">
    <property type="entry name" value="C-terminal effector domain of the bipartite response regulators"/>
    <property type="match status" value="1"/>
</dbReference>
<protein>
    <submittedName>
        <fullName evidence="4">Helix-turn-helix transcriptional regulator</fullName>
    </submittedName>
</protein>
<dbReference type="InterPro" id="IPR000792">
    <property type="entry name" value="Tscrpt_reg_LuxR_C"/>
</dbReference>
<keyword evidence="1" id="KW-0547">Nucleotide-binding</keyword>
<dbReference type="RefSeq" id="WP_345607901.1">
    <property type="nucleotide sequence ID" value="NZ_BAABJO010000021.1"/>
</dbReference>
<dbReference type="InterPro" id="IPR016032">
    <property type="entry name" value="Sig_transdc_resp-reg_C-effctor"/>
</dbReference>
<dbReference type="Pfam" id="PF00196">
    <property type="entry name" value="GerE"/>
    <property type="match status" value="1"/>
</dbReference>
<proteinExistence type="predicted"/>
<dbReference type="Pfam" id="PF13191">
    <property type="entry name" value="AAA_16"/>
    <property type="match status" value="1"/>
</dbReference>
<keyword evidence="5" id="KW-1185">Reference proteome</keyword>
<evidence type="ECO:0000259" key="3">
    <source>
        <dbReference type="PROSITE" id="PS50043"/>
    </source>
</evidence>
<gene>
    <name evidence="4" type="ORF">GCM10023320_51480</name>
</gene>
<dbReference type="PROSITE" id="PS50043">
    <property type="entry name" value="HTH_LUXR_2"/>
    <property type="match status" value="1"/>
</dbReference>
<comment type="caution">
    <text evidence="4">The sequence shown here is derived from an EMBL/GenBank/DDBJ whole genome shotgun (WGS) entry which is preliminary data.</text>
</comment>
<dbReference type="InterPro" id="IPR041664">
    <property type="entry name" value="AAA_16"/>
</dbReference>
<dbReference type="InterPro" id="IPR027417">
    <property type="entry name" value="P-loop_NTPase"/>
</dbReference>
<dbReference type="SUPFAM" id="SSF52540">
    <property type="entry name" value="P-loop containing nucleoside triphosphate hydrolases"/>
    <property type="match status" value="1"/>
</dbReference>
<evidence type="ECO:0000313" key="4">
    <source>
        <dbReference type="EMBL" id="GAA5130053.1"/>
    </source>
</evidence>
<sequence>MTGVARLGVGIELVGRRHEVSALGGALERAAVGRPTGLLMSGDAGVGKSRLVAEAVERAAAAGFTVLVGRCLDTAESALPYLPFTEIVGALAATRPELVAGHVALRHLLPGGLARVAATGEQRDLGQLQVFDAVLSVLDDLTATTPALLVVEDMHWSDRSSRDLLFFLLSRLTGQRLVVLATYRSDDLHRRHPLRPLLSELVRLPQVERLDLGPLDARESLALVRLLADGGLPESKLRRIARRSEGNAFFAEELVSASSDGLPHGLVEVLVARIEGLSATTQRVLRIASVAGRRVSHRGLAAVSGLPDDDLEQALREAVAHHVLVAADTEPGSFGADDGYHFRHALLREAIYHELLPGERSRVHARYAELLAVPGGTGPRGVAEPGRAAELAHHAMAGHDLRLALAASVQAAMEADDREAPAEVLLHAERAIELWRAVPDAEEVAGVDECSVTRWAAWGASTTGDPDRGIALGRRALELAEERGDPAFTARIGQRYALRLLDLAGREQEALATARRALELLEREPPSSELAWIHTTLARVLTRIDRFAEAVTEAETALAVARHLPSDPDGDLDAAKADALVSLAVCAEYGGDPERARQLLGEAKPLARRSGNLAVELRATYSLGISLLDEGRLAEAGAEFAAGEERAAATGTTWSAYGLNLRVAHVIARFMRGEWDAAEAAAEIAGESVSAVVATRLAAASLLTAVGRGRFVPAQRRLEELRDSAPVDEQVILLMGQAGAEAALWQGRPGEAAGWAREAITGLEIGPYTQLAPHLGCILLGALGAAAHVEMAAAGLQPADEATAAAREMVRIAEEAAERGLPRAGTLGPEGTAWLRRARAELSRLTGAADPAAWREVADSFGYETGGTGPCSGPAPVGYRQAYALMRHAEAVLAGGGAHALVEPDLRAAFATATALGAVPLAGALRELAQRAGVQLEPAPPGPEPAGPDPLTPRERSVLALVAGGRTNRQVGAELFISEKTVSVHLSRVMAKLGASSRTEAVSVAYERGLLAAADRELAR</sequence>
<dbReference type="PANTHER" id="PTHR16305:SF35">
    <property type="entry name" value="TRANSCRIPTIONAL ACTIVATOR DOMAIN"/>
    <property type="match status" value="1"/>
</dbReference>
<dbReference type="PANTHER" id="PTHR16305">
    <property type="entry name" value="TESTICULAR SOLUBLE ADENYLYL CYCLASE"/>
    <property type="match status" value="1"/>
</dbReference>
<evidence type="ECO:0000313" key="5">
    <source>
        <dbReference type="Proteomes" id="UP001500804"/>
    </source>
</evidence>
<evidence type="ECO:0000256" key="1">
    <source>
        <dbReference type="ARBA" id="ARBA00022741"/>
    </source>
</evidence>